<keyword evidence="2" id="KW-1185">Reference proteome</keyword>
<protein>
    <submittedName>
        <fullName evidence="1">Uncharacterized protein</fullName>
    </submittedName>
</protein>
<accession>A0ABV6EWA0</accession>
<dbReference type="Proteomes" id="UP001589775">
    <property type="component" value="Unassembled WGS sequence"/>
</dbReference>
<organism evidence="1 2">
    <name type="scientific">Rhodopseudomonas telluris</name>
    <dbReference type="NCBI Taxonomy" id="644215"/>
    <lineage>
        <taxon>Bacteria</taxon>
        <taxon>Pseudomonadati</taxon>
        <taxon>Pseudomonadota</taxon>
        <taxon>Alphaproteobacteria</taxon>
        <taxon>Hyphomicrobiales</taxon>
        <taxon>Nitrobacteraceae</taxon>
        <taxon>Rhodopseudomonas</taxon>
    </lineage>
</organism>
<evidence type="ECO:0000313" key="2">
    <source>
        <dbReference type="Proteomes" id="UP001589775"/>
    </source>
</evidence>
<dbReference type="RefSeq" id="WP_378390544.1">
    <property type="nucleotide sequence ID" value="NZ_JBHLWM010000008.1"/>
</dbReference>
<dbReference type="EMBL" id="JBHLWM010000008">
    <property type="protein sequence ID" value="MFC0242507.1"/>
    <property type="molecule type" value="Genomic_DNA"/>
</dbReference>
<reference evidence="1 2" key="1">
    <citation type="submission" date="2024-09" db="EMBL/GenBank/DDBJ databases">
        <authorList>
            <person name="Sun Q."/>
            <person name="Mori K."/>
        </authorList>
    </citation>
    <scope>NUCLEOTIDE SEQUENCE [LARGE SCALE GENOMIC DNA]</scope>
    <source>
        <strain evidence="1 2">KCTC 23279</strain>
    </source>
</reference>
<evidence type="ECO:0000313" key="1">
    <source>
        <dbReference type="EMBL" id="MFC0242507.1"/>
    </source>
</evidence>
<proteinExistence type="predicted"/>
<gene>
    <name evidence="1" type="ORF">ACFFJ6_18590</name>
</gene>
<comment type="caution">
    <text evidence="1">The sequence shown here is derived from an EMBL/GenBank/DDBJ whole genome shotgun (WGS) entry which is preliminary data.</text>
</comment>
<name>A0ABV6EWA0_9BRAD</name>
<sequence length="182" mass="19176">MPLSIVSSDERAGSDPASALARPADLVMISCSDAELARYALAWHGAGCDLPALYLAKVQRLLPHPEADLRAAIATARAVLIHLPHGLDDWRRGIEGVAASARDRRIALAVVAAADPADPALDALSNLPRTTLRRLAALCHRSDARSARAVLTQLSLAAGLPIAPWLDAPTDAVPELVRGEAR</sequence>